<organism evidence="1 2">
    <name type="scientific">Smallanthus sonchifolius</name>
    <dbReference type="NCBI Taxonomy" id="185202"/>
    <lineage>
        <taxon>Eukaryota</taxon>
        <taxon>Viridiplantae</taxon>
        <taxon>Streptophyta</taxon>
        <taxon>Embryophyta</taxon>
        <taxon>Tracheophyta</taxon>
        <taxon>Spermatophyta</taxon>
        <taxon>Magnoliopsida</taxon>
        <taxon>eudicotyledons</taxon>
        <taxon>Gunneridae</taxon>
        <taxon>Pentapetalae</taxon>
        <taxon>asterids</taxon>
        <taxon>campanulids</taxon>
        <taxon>Asterales</taxon>
        <taxon>Asteraceae</taxon>
        <taxon>Asteroideae</taxon>
        <taxon>Heliantheae alliance</taxon>
        <taxon>Millerieae</taxon>
        <taxon>Smallanthus</taxon>
    </lineage>
</organism>
<dbReference type="EMBL" id="CM042044">
    <property type="protein sequence ID" value="KAI3687513.1"/>
    <property type="molecule type" value="Genomic_DNA"/>
</dbReference>
<proteinExistence type="predicted"/>
<reference evidence="1 2" key="2">
    <citation type="journal article" date="2022" name="Mol. Ecol. Resour.">
        <title>The genomes of chicory, endive, great burdock and yacon provide insights into Asteraceae paleo-polyploidization history and plant inulin production.</title>
        <authorList>
            <person name="Fan W."/>
            <person name="Wang S."/>
            <person name="Wang H."/>
            <person name="Wang A."/>
            <person name="Jiang F."/>
            <person name="Liu H."/>
            <person name="Zhao H."/>
            <person name="Xu D."/>
            <person name="Zhang Y."/>
        </authorList>
    </citation>
    <scope>NUCLEOTIDE SEQUENCE [LARGE SCALE GENOMIC DNA]</scope>
    <source>
        <strain evidence="2">cv. Yunnan</strain>
        <tissue evidence="1">Leaves</tissue>
    </source>
</reference>
<dbReference type="Proteomes" id="UP001056120">
    <property type="component" value="Linkage Group LG27"/>
</dbReference>
<name>A0ACB8YQW6_9ASTR</name>
<protein>
    <submittedName>
        <fullName evidence="1">Uncharacterized protein</fullName>
    </submittedName>
</protein>
<reference evidence="2" key="1">
    <citation type="journal article" date="2022" name="Mol. Ecol. Resour.">
        <title>The genomes of chicory, endive, great burdock and yacon provide insights into Asteraceae palaeo-polyploidization history and plant inulin production.</title>
        <authorList>
            <person name="Fan W."/>
            <person name="Wang S."/>
            <person name="Wang H."/>
            <person name="Wang A."/>
            <person name="Jiang F."/>
            <person name="Liu H."/>
            <person name="Zhao H."/>
            <person name="Xu D."/>
            <person name="Zhang Y."/>
        </authorList>
    </citation>
    <scope>NUCLEOTIDE SEQUENCE [LARGE SCALE GENOMIC DNA]</scope>
    <source>
        <strain evidence="2">cv. Yunnan</strain>
    </source>
</reference>
<keyword evidence="2" id="KW-1185">Reference proteome</keyword>
<accession>A0ACB8YQW6</accession>
<evidence type="ECO:0000313" key="1">
    <source>
        <dbReference type="EMBL" id="KAI3687513.1"/>
    </source>
</evidence>
<evidence type="ECO:0000313" key="2">
    <source>
        <dbReference type="Proteomes" id="UP001056120"/>
    </source>
</evidence>
<comment type="caution">
    <text evidence="1">The sequence shown here is derived from an EMBL/GenBank/DDBJ whole genome shotgun (WGS) entry which is preliminary data.</text>
</comment>
<gene>
    <name evidence="1" type="ORF">L1987_81210</name>
</gene>
<sequence>MVRGGEREKWHYVSYRRQNTTDRRRQAVGNATTFFVTNIPDGVSSTNLWEGFQKFGDAYVARKKDKGGNNFGFVRFRGTRNLGEMIEILNKARFQNFRDEGGSRRPGKEPIGQEFGAAERQRNRKSYRDVVTGTKAQSHPIRIKESVGHQEKETSPDLENIIDVGPVIEEVEVTASMMHGGVREPPTLEKASPMPILGINLLGFLDKDWVAPGPKPGNQKGNSLPELDLRRHLPLLVVVGRNRKDPELEVTPIVGSLDIEDPTETETIERNAGINDEVNDTIRVGVCVGFEMGGFEESVRELVNCAGENVVPQ</sequence>